<dbReference type="Pfam" id="PF02794">
    <property type="entry name" value="HlyC"/>
    <property type="match status" value="1"/>
</dbReference>
<keyword evidence="2" id="KW-0808">Transferase</keyword>
<gene>
    <name evidence="3" type="ORF">ACFOOG_01185</name>
</gene>
<dbReference type="EMBL" id="JBHRYR010000002">
    <property type="protein sequence ID" value="MFC3851431.1"/>
    <property type="molecule type" value="Genomic_DNA"/>
</dbReference>
<evidence type="ECO:0000256" key="2">
    <source>
        <dbReference type="RuleBase" id="RU368102"/>
    </source>
</evidence>
<sequence>MELQQPSSSPEVPELGYHEALGIMLWLCSHADYHKTWPLWAVDNDLVPPLIHRQFRIYFDEHRNPVGCATWAWLSEEMKNVMIAGGTLEFDDWRSGDHLMFGDYIAPWGHAKNILSDLRTNVFPKEIAFSLGRNLDGSVRKVYHWKGKESKEKILINLVAKNENTATG</sequence>
<comment type="similarity">
    <text evidence="1 2">Belongs to the RTX toxin acyltransferase family.</text>
</comment>
<organism evidence="3 4">
    <name type="scientific">Saccharospirillum mangrovi</name>
    <dbReference type="NCBI Taxonomy" id="2161747"/>
    <lineage>
        <taxon>Bacteria</taxon>
        <taxon>Pseudomonadati</taxon>
        <taxon>Pseudomonadota</taxon>
        <taxon>Gammaproteobacteria</taxon>
        <taxon>Oceanospirillales</taxon>
        <taxon>Saccharospirillaceae</taxon>
        <taxon>Saccharospirillum</taxon>
    </lineage>
</organism>
<keyword evidence="4" id="KW-1185">Reference proteome</keyword>
<comment type="function">
    <text evidence="2">Involved in fatty acylation of protoxin at internal lysine residues, thereby converting it to the active toxin.</text>
</comment>
<evidence type="ECO:0000313" key="3">
    <source>
        <dbReference type="EMBL" id="MFC3851431.1"/>
    </source>
</evidence>
<dbReference type="EC" id="2.3.1.-" evidence="2"/>
<protein>
    <recommendedName>
        <fullName evidence="2">RTX toxin-activating lysine-acyltransferase</fullName>
        <ecNumber evidence="2">2.3.1.-</ecNumber>
    </recommendedName>
</protein>
<keyword evidence="2" id="KW-0204">Cytolysis</keyword>
<comment type="caution">
    <text evidence="3">The sequence shown here is derived from an EMBL/GenBank/DDBJ whole genome shotgun (WGS) entry which is preliminary data.</text>
</comment>
<accession>A0ABV7ZVR7</accession>
<evidence type="ECO:0000313" key="4">
    <source>
        <dbReference type="Proteomes" id="UP001595617"/>
    </source>
</evidence>
<proteinExistence type="inferred from homology"/>
<reference evidence="4" key="1">
    <citation type="journal article" date="2019" name="Int. J. Syst. Evol. Microbiol.">
        <title>The Global Catalogue of Microorganisms (GCM) 10K type strain sequencing project: providing services to taxonomists for standard genome sequencing and annotation.</title>
        <authorList>
            <consortium name="The Broad Institute Genomics Platform"/>
            <consortium name="The Broad Institute Genome Sequencing Center for Infectious Disease"/>
            <person name="Wu L."/>
            <person name="Ma J."/>
        </authorList>
    </citation>
    <scope>NUCLEOTIDE SEQUENCE [LARGE SCALE GENOMIC DNA]</scope>
    <source>
        <strain evidence="4">IBRC 10765</strain>
    </source>
</reference>
<keyword evidence="2" id="KW-0963">Cytoplasm</keyword>
<dbReference type="Proteomes" id="UP001595617">
    <property type="component" value="Unassembled WGS sequence"/>
</dbReference>
<name>A0ABV7ZVR7_9GAMM</name>
<dbReference type="InterPro" id="IPR003996">
    <property type="entry name" value="RTX_toxin-activating_protC_bac"/>
</dbReference>
<evidence type="ECO:0000256" key="1">
    <source>
        <dbReference type="ARBA" id="ARBA00005686"/>
    </source>
</evidence>
<dbReference type="RefSeq" id="WP_380692585.1">
    <property type="nucleotide sequence ID" value="NZ_JBHRYR010000002.1"/>
</dbReference>
<keyword evidence="2" id="KW-0012">Acyltransferase</keyword>
<comment type="subcellular location">
    <subcellularLocation>
        <location evidence="2">Cytoplasm</location>
    </subcellularLocation>
</comment>